<accession>A0A4C1ZRS9</accession>
<organism evidence="1 2">
    <name type="scientific">Eumeta variegata</name>
    <name type="common">Bagworm moth</name>
    <name type="synonym">Eumeta japonica</name>
    <dbReference type="NCBI Taxonomy" id="151549"/>
    <lineage>
        <taxon>Eukaryota</taxon>
        <taxon>Metazoa</taxon>
        <taxon>Ecdysozoa</taxon>
        <taxon>Arthropoda</taxon>
        <taxon>Hexapoda</taxon>
        <taxon>Insecta</taxon>
        <taxon>Pterygota</taxon>
        <taxon>Neoptera</taxon>
        <taxon>Endopterygota</taxon>
        <taxon>Lepidoptera</taxon>
        <taxon>Glossata</taxon>
        <taxon>Ditrysia</taxon>
        <taxon>Tineoidea</taxon>
        <taxon>Psychidae</taxon>
        <taxon>Oiketicinae</taxon>
        <taxon>Eumeta</taxon>
    </lineage>
</organism>
<evidence type="ECO:0000313" key="2">
    <source>
        <dbReference type="Proteomes" id="UP000299102"/>
    </source>
</evidence>
<keyword evidence="2" id="KW-1185">Reference proteome</keyword>
<evidence type="ECO:0000313" key="1">
    <source>
        <dbReference type="EMBL" id="GBP89315.1"/>
    </source>
</evidence>
<comment type="caution">
    <text evidence="1">The sequence shown here is derived from an EMBL/GenBank/DDBJ whole genome shotgun (WGS) entry which is preliminary data.</text>
</comment>
<dbReference type="Proteomes" id="UP000299102">
    <property type="component" value="Unassembled WGS sequence"/>
</dbReference>
<protein>
    <submittedName>
        <fullName evidence="1">Uncharacterized protein</fullName>
    </submittedName>
</protein>
<proteinExistence type="predicted"/>
<sequence>MPVGVVGPATWGEWGRRLVITSFGAHQRTRQHGCRVSLQRRFISDVVVALVTTVTSGPQGEMGRRRGLSIDFARHSSFRDFRPAARDFIQIAFLAPPAAPGPAPAYQFKHSRVNLSDEFRNGCPPTAVNNKNIDAVRRMIRNRQACGLP</sequence>
<gene>
    <name evidence="1" type="ORF">EVAR_62805_1</name>
</gene>
<dbReference type="OrthoDB" id="10017160at2759"/>
<dbReference type="EMBL" id="BGZK01001991">
    <property type="protein sequence ID" value="GBP89315.1"/>
    <property type="molecule type" value="Genomic_DNA"/>
</dbReference>
<name>A0A4C1ZRS9_EUMVA</name>
<dbReference type="AlphaFoldDB" id="A0A4C1ZRS9"/>
<reference evidence="1 2" key="1">
    <citation type="journal article" date="2019" name="Commun. Biol.">
        <title>The bagworm genome reveals a unique fibroin gene that provides high tensile strength.</title>
        <authorList>
            <person name="Kono N."/>
            <person name="Nakamura H."/>
            <person name="Ohtoshi R."/>
            <person name="Tomita M."/>
            <person name="Numata K."/>
            <person name="Arakawa K."/>
        </authorList>
    </citation>
    <scope>NUCLEOTIDE SEQUENCE [LARGE SCALE GENOMIC DNA]</scope>
</reference>